<keyword evidence="2" id="KW-0732">Signal</keyword>
<keyword evidence="4" id="KW-1185">Reference proteome</keyword>
<feature type="region of interest" description="Disordered" evidence="1">
    <location>
        <begin position="413"/>
        <end position="464"/>
    </location>
</feature>
<reference evidence="3" key="1">
    <citation type="journal article" date="2016" name="Insect Biochem. Mol. Biol.">
        <title>Multifaceted biological insights from a draft genome sequence of the tobacco hornworm moth, Manduca sexta.</title>
        <authorList>
            <person name="Kanost M.R."/>
            <person name="Arrese E.L."/>
            <person name="Cao X."/>
            <person name="Chen Y.R."/>
            <person name="Chellapilla S."/>
            <person name="Goldsmith M.R."/>
            <person name="Grosse-Wilde E."/>
            <person name="Heckel D.G."/>
            <person name="Herndon N."/>
            <person name="Jiang H."/>
            <person name="Papanicolaou A."/>
            <person name="Qu J."/>
            <person name="Soulages J.L."/>
            <person name="Vogel H."/>
            <person name="Walters J."/>
            <person name="Waterhouse R.M."/>
            <person name="Ahn S.J."/>
            <person name="Almeida F.C."/>
            <person name="An C."/>
            <person name="Aqrawi P."/>
            <person name="Bretschneider A."/>
            <person name="Bryant W.B."/>
            <person name="Bucks S."/>
            <person name="Chao H."/>
            <person name="Chevignon G."/>
            <person name="Christen J.M."/>
            <person name="Clarke D.F."/>
            <person name="Dittmer N.T."/>
            <person name="Ferguson L.C.F."/>
            <person name="Garavelou S."/>
            <person name="Gordon K.H.J."/>
            <person name="Gunaratna R.T."/>
            <person name="Han Y."/>
            <person name="Hauser F."/>
            <person name="He Y."/>
            <person name="Heidel-Fischer H."/>
            <person name="Hirsh A."/>
            <person name="Hu Y."/>
            <person name="Jiang H."/>
            <person name="Kalra D."/>
            <person name="Klinner C."/>
            <person name="Konig C."/>
            <person name="Kovar C."/>
            <person name="Kroll A.R."/>
            <person name="Kuwar S.S."/>
            <person name="Lee S.L."/>
            <person name="Lehman R."/>
            <person name="Li K."/>
            <person name="Li Z."/>
            <person name="Liang H."/>
            <person name="Lovelace S."/>
            <person name="Lu Z."/>
            <person name="Mansfield J.H."/>
            <person name="McCulloch K.J."/>
            <person name="Mathew T."/>
            <person name="Morton B."/>
            <person name="Muzny D.M."/>
            <person name="Neunemann D."/>
            <person name="Ongeri F."/>
            <person name="Pauchet Y."/>
            <person name="Pu L.L."/>
            <person name="Pyrousis I."/>
            <person name="Rao X.J."/>
            <person name="Redding A."/>
            <person name="Roesel C."/>
            <person name="Sanchez-Gracia A."/>
            <person name="Schaack S."/>
            <person name="Shukla A."/>
            <person name="Tetreau G."/>
            <person name="Wang Y."/>
            <person name="Xiong G.H."/>
            <person name="Traut W."/>
            <person name="Walsh T.K."/>
            <person name="Worley K.C."/>
            <person name="Wu D."/>
            <person name="Wu W."/>
            <person name="Wu Y.Q."/>
            <person name="Zhang X."/>
            <person name="Zou Z."/>
            <person name="Zucker H."/>
            <person name="Briscoe A.D."/>
            <person name="Burmester T."/>
            <person name="Clem R.J."/>
            <person name="Feyereisen R."/>
            <person name="Grimmelikhuijzen C.J.P."/>
            <person name="Hamodrakas S.J."/>
            <person name="Hansson B.S."/>
            <person name="Huguet E."/>
            <person name="Jermiin L.S."/>
            <person name="Lan Q."/>
            <person name="Lehman H.K."/>
            <person name="Lorenzen M."/>
            <person name="Merzendorfer H."/>
            <person name="Michalopoulos I."/>
            <person name="Morton D.B."/>
            <person name="Muthukrishnan S."/>
            <person name="Oakeshott J.G."/>
            <person name="Palmer W."/>
            <person name="Park Y."/>
            <person name="Passarelli A.L."/>
            <person name="Rozas J."/>
            <person name="Schwartz L.M."/>
            <person name="Smith W."/>
            <person name="Southgate A."/>
            <person name="Vilcinskas A."/>
            <person name="Vogt R."/>
            <person name="Wang P."/>
            <person name="Werren J."/>
            <person name="Yu X.Q."/>
            <person name="Zhou J.J."/>
            <person name="Brown S.J."/>
            <person name="Scherer S.E."/>
            <person name="Richards S."/>
            <person name="Blissard G.W."/>
        </authorList>
    </citation>
    <scope>NUCLEOTIDE SEQUENCE</scope>
</reference>
<sequence length="1836" mass="212271">MLFVNFLCLLYLMLLVNGLTVSKNIDNSYFDERVDSLHDLEYTTRYKSKHDKFLHKHRRIKSGVTTPTSKIPVRVTTPQANSTEATYKAQHYKLHKSTKRRIGGFWRKFKIKEDKKLEREKRLKYQTGNLQYKRPLYGSGYEGIDNKLVTKKKKYSYPISFEKKKRETRNEVTNISNKQKNEKSFKNMEVNITPYEKFNGTVKETTHMKAISTDEELKNVLNTMTTKVAELKHLYGMEKYKPIYPSTHKVPYTTKHTTTQSTTENLDIPGTAQLEALLNDIKEKALHLIVEQNPDITDLITNTVTEATFEADPLLTHLEINSPAFSLYTFITLNSDFGKRDINITKSDDEKSTVVDMSTNYNREGRSVAEDAMTAAQSIEDILQKEMKNIYKKVKNKVSGDFRKEVEKVKTTLKPQSKKTCSKDPPAKQPITTKPATEINKKSKSTTQLLQNRVDRKSGKHTKVTEQELTTTPTADDYALLTLYEQMLTKTCQNNIMNMVTAQDRIKRNKRNKKLVSKRNFETLFDQNLKEDVKKLYEDREEIPDDLEYNFEVNIPEVSTAETATEPDYSQSANNEAQSQHEMEDDGNTEMTPYDDNSYEGLSSKISYNEYVNGYKHYLNFQKEQANEKFSNLIRYQAHRHHSVDDIGKYILNKIPQLPSRDKRFFEYEDDHDSSTKNEESWFKKHFYMFIDNGTPKKYHTSQTVSLKSPTPDPYDKSGRKMEDMERSELDDKLRVSPEAEENAIDINLEKLSQVLEEHKATPAALPVQDNAFKESVLKNAGKRHGHIFKSFTPPHIINRVFGKDHKGLEGSEVESNNLGLIANSLEAGYLKDKNNKDISFLCTNELNRKKRNTKELQEKPITFGDKLMFQTKKSAKLVNLTKKKTDNAKVGCVDIGLVVPPTAIVKLRGTKRKDSKLKKLLQKLHLSKSNKKVKRNNQSTKYMRKQRSNPFQKLKNIFKSTPKSKVLKAGSHLSDYDIMSPHIDTFKPMKYNKVLDIEEMKKQIPNITAEMSVDPSAKYASRVNSWNPRTTEKRLTDFTVHLNTTLTSLHINPATNSPPLVEGYNKFPITKTTKKSKSHNIESLLKVKVETKSSSGPYKQIISFPQHMPLNDIKDQVENIFIKITSDPSNKINPTDDSTESKYLMNNKMPVNKDILKLDINSFYTKMPKKKKYSKPNSKIRPNSEIHTILDLEQNSEFVDDDSYVQTSKPKFNVNEITAQSPVSMLIPTDSLLTLGHSVHDEEKEKYKPYPDYFSDLLMWNKDILNSDKVPSPWRDILKNMNRELDYTTPDISEIQQEIIQINDGTNVNVNNFKETPISTYIHKSITPRNWLQSMVVEKPPIGKSILIEQEKKFVKFDPKITDRHLKAADFVNELNKFAKTLSDETKYKLNKIHAVPEHCLGNKDNKDQSAILVDTTLLAYDDDVNYISTLTPRELSKNALKSANVENNAAASLKAKTNKQPLQYFATPLPMKMTDFEDFLKANRLDVESVTSPIVDLPTMDAYASKKSSRAKSIKKVRPTIAKKKHKPTRTKTKFKTHERRVTKASTLSIVNNMKDSENQFDYLNDLEKDIFNDYDFEEKERFKRYNEHYNSYFTNFNQDTNQWSRANKGMQKHKPDVPKQFINEESDFKSNEIAETTEDMTPKDFEITIINFGDINKLTDEYAPIQSETTTTTEASEKFLKNAIKTPLSVDFIEKGSKDTEFLHKLHNDLFYDHAYTKRKETTTGMTETIKIEETTMPTPPLAFHEAVWKKMPIKTYHEPKRVRISSQSYKYDIIYHHPEKYKKDRGTHLPSYIITTEVTTPEELYPSYNTSLAQENQMWLEVTAARRGSFEK</sequence>
<evidence type="ECO:0000256" key="1">
    <source>
        <dbReference type="SAM" id="MobiDB-lite"/>
    </source>
</evidence>
<feature type="chain" id="PRO_5036907756" evidence="2">
    <location>
        <begin position="19"/>
        <end position="1836"/>
    </location>
</feature>
<gene>
    <name evidence="3" type="ORF">O3G_MSEX003329</name>
</gene>
<evidence type="ECO:0000256" key="2">
    <source>
        <dbReference type="SAM" id="SignalP"/>
    </source>
</evidence>
<dbReference type="EMBL" id="JH668310">
    <property type="protein sequence ID" value="KAG6444308.1"/>
    <property type="molecule type" value="Genomic_DNA"/>
</dbReference>
<dbReference type="Proteomes" id="UP000791440">
    <property type="component" value="Unassembled WGS sequence"/>
</dbReference>
<proteinExistence type="predicted"/>
<name>A0A921YRW8_MANSE</name>
<feature type="compositionally biased region" description="Basic and acidic residues" evidence="1">
    <location>
        <begin position="714"/>
        <end position="737"/>
    </location>
</feature>
<evidence type="ECO:0000313" key="4">
    <source>
        <dbReference type="Proteomes" id="UP000791440"/>
    </source>
</evidence>
<feature type="region of interest" description="Disordered" evidence="1">
    <location>
        <begin position="701"/>
        <end position="737"/>
    </location>
</feature>
<organism evidence="3 4">
    <name type="scientific">Manduca sexta</name>
    <name type="common">Tobacco hawkmoth</name>
    <name type="synonym">Tobacco hornworm</name>
    <dbReference type="NCBI Taxonomy" id="7130"/>
    <lineage>
        <taxon>Eukaryota</taxon>
        <taxon>Metazoa</taxon>
        <taxon>Ecdysozoa</taxon>
        <taxon>Arthropoda</taxon>
        <taxon>Hexapoda</taxon>
        <taxon>Insecta</taxon>
        <taxon>Pterygota</taxon>
        <taxon>Neoptera</taxon>
        <taxon>Endopterygota</taxon>
        <taxon>Lepidoptera</taxon>
        <taxon>Glossata</taxon>
        <taxon>Ditrysia</taxon>
        <taxon>Bombycoidea</taxon>
        <taxon>Sphingidae</taxon>
        <taxon>Sphinginae</taxon>
        <taxon>Sphingini</taxon>
        <taxon>Manduca</taxon>
    </lineage>
</organism>
<protein>
    <submittedName>
        <fullName evidence="3">Uncharacterized protein</fullName>
    </submittedName>
</protein>
<accession>A0A921YRW8</accession>
<comment type="caution">
    <text evidence="3">The sequence shown here is derived from an EMBL/GenBank/DDBJ whole genome shotgun (WGS) entry which is preliminary data.</text>
</comment>
<feature type="compositionally biased region" description="Polar residues" evidence="1">
    <location>
        <begin position="560"/>
        <end position="580"/>
    </location>
</feature>
<reference evidence="3" key="2">
    <citation type="submission" date="2020-12" db="EMBL/GenBank/DDBJ databases">
        <authorList>
            <person name="Kanost M."/>
        </authorList>
    </citation>
    <scope>NUCLEOTIDE SEQUENCE</scope>
</reference>
<feature type="signal peptide" evidence="2">
    <location>
        <begin position="1"/>
        <end position="18"/>
    </location>
</feature>
<feature type="region of interest" description="Disordered" evidence="1">
    <location>
        <begin position="560"/>
        <end position="598"/>
    </location>
</feature>
<evidence type="ECO:0000313" key="3">
    <source>
        <dbReference type="EMBL" id="KAG6444308.1"/>
    </source>
</evidence>